<feature type="transmembrane region" description="Helical" evidence="1">
    <location>
        <begin position="28"/>
        <end position="50"/>
    </location>
</feature>
<evidence type="ECO:0000313" key="2">
    <source>
        <dbReference type="EMBL" id="SNS29444.1"/>
    </source>
</evidence>
<dbReference type="AlphaFoldDB" id="A0A239DC47"/>
<dbReference type="Proteomes" id="UP000198327">
    <property type="component" value="Unassembled WGS sequence"/>
</dbReference>
<reference evidence="3" key="1">
    <citation type="submission" date="2017-06" db="EMBL/GenBank/DDBJ databases">
        <authorList>
            <person name="Varghese N."/>
            <person name="Submissions S."/>
        </authorList>
    </citation>
    <scope>NUCLEOTIDE SEQUENCE [LARGE SCALE GENOMIC DNA]</scope>
    <source>
        <strain evidence="3">JCM 23211</strain>
    </source>
</reference>
<evidence type="ECO:0000256" key="1">
    <source>
        <dbReference type="SAM" id="Phobius"/>
    </source>
</evidence>
<organism evidence="2 3">
    <name type="scientific">Rhodococcoides kyotonense</name>
    <dbReference type="NCBI Taxonomy" id="398843"/>
    <lineage>
        <taxon>Bacteria</taxon>
        <taxon>Bacillati</taxon>
        <taxon>Actinomycetota</taxon>
        <taxon>Actinomycetes</taxon>
        <taxon>Mycobacteriales</taxon>
        <taxon>Nocardiaceae</taxon>
        <taxon>Rhodococcoides</taxon>
    </lineage>
</organism>
<keyword evidence="1" id="KW-0472">Membrane</keyword>
<proteinExistence type="predicted"/>
<evidence type="ECO:0000313" key="3">
    <source>
        <dbReference type="Proteomes" id="UP000198327"/>
    </source>
</evidence>
<gene>
    <name evidence="2" type="ORF">SAMN05421642_101469</name>
</gene>
<accession>A0A239DC47</accession>
<keyword evidence="3" id="KW-1185">Reference proteome</keyword>
<keyword evidence="1" id="KW-1133">Transmembrane helix</keyword>
<name>A0A239DC47_9NOCA</name>
<keyword evidence="1" id="KW-0812">Transmembrane</keyword>
<sequence length="52" mass="5718">MSVTVWLLLVAGVIYLFGRRRSRRTLVVCGQLIGLAAVGLVVGQVAWHILQQ</sequence>
<dbReference type="EMBL" id="FZOW01000001">
    <property type="protein sequence ID" value="SNS29444.1"/>
    <property type="molecule type" value="Genomic_DNA"/>
</dbReference>
<protein>
    <submittedName>
        <fullName evidence="2">PEP-CTERM protein-sorting domain-containing protein</fullName>
    </submittedName>
</protein>